<evidence type="ECO:0000313" key="2">
    <source>
        <dbReference type="Proteomes" id="UP000593765"/>
    </source>
</evidence>
<accession>A0A7M2WXD8</accession>
<dbReference type="AlphaFoldDB" id="A0A7M2WXD8"/>
<evidence type="ECO:0000313" key="1">
    <source>
        <dbReference type="EMBL" id="QOV89862.1"/>
    </source>
</evidence>
<proteinExistence type="predicted"/>
<dbReference type="EMBL" id="CP063458">
    <property type="protein sequence ID" value="QOV89862.1"/>
    <property type="molecule type" value="Genomic_DNA"/>
</dbReference>
<dbReference type="RefSeq" id="WP_206292922.1">
    <property type="nucleotide sequence ID" value="NZ_CP063458.1"/>
</dbReference>
<dbReference type="SUPFAM" id="SSF53474">
    <property type="entry name" value="alpha/beta-Hydrolases"/>
    <property type="match status" value="1"/>
</dbReference>
<protein>
    <submittedName>
        <fullName evidence="1">Uncharacterized protein</fullName>
    </submittedName>
</protein>
<dbReference type="InterPro" id="IPR029058">
    <property type="entry name" value="AB_hydrolase_fold"/>
</dbReference>
<name>A0A7M2WXD8_9BACT</name>
<organism evidence="1 2">
    <name type="scientific">Humisphaera borealis</name>
    <dbReference type="NCBI Taxonomy" id="2807512"/>
    <lineage>
        <taxon>Bacteria</taxon>
        <taxon>Pseudomonadati</taxon>
        <taxon>Planctomycetota</taxon>
        <taxon>Phycisphaerae</taxon>
        <taxon>Tepidisphaerales</taxon>
        <taxon>Tepidisphaeraceae</taxon>
        <taxon>Humisphaera</taxon>
    </lineage>
</organism>
<sequence length="227" mass="24895">MPSASTPDLSATAPPLCLAFLGFNPLGDGFDGRGLIDRGADRTFTSLDTLGARRLIRRYFHRRTPTAAAPFDLRLCGYSFGGWSALQLAHALGPRFRIRIGLIDPVCTFRWGGVSRLVPLRWVRDLHACKPANAVFAVNVFQTKGLIARFDHGRGMRMPYPANWFASQPIEGFDNIDRSADVTHEGGHVEVAEKYAAQVATITFQKHATTATVQSPDFFFPTTGSGL</sequence>
<reference evidence="1 2" key="1">
    <citation type="submission" date="2020-10" db="EMBL/GenBank/DDBJ databases">
        <title>Wide distribution of Phycisphaera-like planctomycetes from WD2101 soil group in peatlands and genome analysis of the first cultivated representative.</title>
        <authorList>
            <person name="Dedysh S.N."/>
            <person name="Beletsky A.V."/>
            <person name="Ivanova A."/>
            <person name="Kulichevskaya I.S."/>
            <person name="Suzina N.E."/>
            <person name="Philippov D.A."/>
            <person name="Rakitin A.L."/>
            <person name="Mardanov A.V."/>
            <person name="Ravin N.V."/>
        </authorList>
    </citation>
    <scope>NUCLEOTIDE SEQUENCE [LARGE SCALE GENOMIC DNA]</scope>
    <source>
        <strain evidence="1 2">M1803</strain>
    </source>
</reference>
<keyword evidence="2" id="KW-1185">Reference proteome</keyword>
<dbReference type="KEGG" id="hbs:IPV69_00360"/>
<dbReference type="Proteomes" id="UP000593765">
    <property type="component" value="Chromosome"/>
</dbReference>
<gene>
    <name evidence="1" type="ORF">IPV69_00360</name>
</gene>